<comment type="caution">
    <text evidence="1">The sequence shown here is derived from an EMBL/GenBank/DDBJ whole genome shotgun (WGS) entry which is preliminary data.</text>
</comment>
<dbReference type="PATRIC" id="fig|927665.4.peg.2167"/>
<dbReference type="Proteomes" id="UP000033047">
    <property type="component" value="Unassembled WGS sequence"/>
</dbReference>
<gene>
    <name evidence="1" type="ORF">HMPREF1535_02110</name>
</gene>
<evidence type="ECO:0000313" key="2">
    <source>
        <dbReference type="Proteomes" id="UP000033047"/>
    </source>
</evidence>
<dbReference type="HOGENOM" id="CLU_209156_0_0_10"/>
<dbReference type="STRING" id="927665.HMPREF1535_02110"/>
<organism evidence="1 2">
    <name type="scientific">Parabacteroides goldsteinii DSM 19448 = WAL 12034</name>
    <dbReference type="NCBI Taxonomy" id="927665"/>
    <lineage>
        <taxon>Bacteria</taxon>
        <taxon>Pseudomonadati</taxon>
        <taxon>Bacteroidota</taxon>
        <taxon>Bacteroidia</taxon>
        <taxon>Bacteroidales</taxon>
        <taxon>Tannerellaceae</taxon>
        <taxon>Parabacteroides</taxon>
    </lineage>
</organism>
<sequence length="61" mass="7487">MGHNCSKCPIRAKFEKNPRSLLGRFWRWHIDYCPGWKAYFTSLDADEQQLLRNKYNFKKYE</sequence>
<evidence type="ECO:0000313" key="1">
    <source>
        <dbReference type="EMBL" id="KKB56137.1"/>
    </source>
</evidence>
<dbReference type="AlphaFoldDB" id="A0A0F5JFA5"/>
<reference evidence="1 2" key="1">
    <citation type="submission" date="2013-04" db="EMBL/GenBank/DDBJ databases">
        <title>The Genome Sequence of Parabacteroides goldsteinii DSM 19448.</title>
        <authorList>
            <consortium name="The Broad Institute Genomics Platform"/>
            <person name="Earl A."/>
            <person name="Ward D."/>
            <person name="Feldgarden M."/>
            <person name="Gevers D."/>
            <person name="Martens E."/>
            <person name="Sakamoto M."/>
            <person name="Benno Y."/>
            <person name="Song Y."/>
            <person name="Liu C."/>
            <person name="Lee J."/>
            <person name="Bolanos M."/>
            <person name="Vaisanen M.L."/>
            <person name="Finegold S.M."/>
            <person name="Walker B."/>
            <person name="Young S."/>
            <person name="Zeng Q."/>
            <person name="Gargeya S."/>
            <person name="Fitzgerald M."/>
            <person name="Haas B."/>
            <person name="Abouelleil A."/>
            <person name="Allen A.W."/>
            <person name="Alvarado L."/>
            <person name="Arachchi H.M."/>
            <person name="Berlin A.M."/>
            <person name="Chapman S.B."/>
            <person name="Gainer-Dewar J."/>
            <person name="Goldberg J."/>
            <person name="Griggs A."/>
            <person name="Gujja S."/>
            <person name="Hansen M."/>
            <person name="Howarth C."/>
            <person name="Imamovic A."/>
            <person name="Ireland A."/>
            <person name="Larimer J."/>
            <person name="McCowan C."/>
            <person name="Murphy C."/>
            <person name="Pearson M."/>
            <person name="Poon T.W."/>
            <person name="Priest M."/>
            <person name="Roberts A."/>
            <person name="Saif S."/>
            <person name="Shea T."/>
            <person name="Sisk P."/>
            <person name="Sykes S."/>
            <person name="Wortman J."/>
            <person name="Nusbaum C."/>
            <person name="Birren B."/>
        </authorList>
    </citation>
    <scope>NUCLEOTIDE SEQUENCE [LARGE SCALE GENOMIC DNA]</scope>
    <source>
        <strain evidence="1 2">DSM 19448</strain>
    </source>
</reference>
<name>A0A0F5JFA5_9BACT</name>
<protein>
    <submittedName>
        <fullName evidence="1">Uncharacterized protein</fullName>
    </submittedName>
</protein>
<dbReference type="RefSeq" id="WP_010800915.1">
    <property type="nucleotide sequence ID" value="NZ_KQ033912.1"/>
</dbReference>
<dbReference type="EMBL" id="AQHV01000011">
    <property type="protein sequence ID" value="KKB56137.1"/>
    <property type="molecule type" value="Genomic_DNA"/>
</dbReference>
<accession>A0A0F5JFA5</accession>
<proteinExistence type="predicted"/>